<protein>
    <submittedName>
        <fullName evidence="1">Uncharacterized protein</fullName>
    </submittedName>
</protein>
<comment type="caution">
    <text evidence="1">The sequence shown here is derived from an EMBL/GenBank/DDBJ whole genome shotgun (WGS) entry which is preliminary data.</text>
</comment>
<accession>A0A0F9J9P6</accession>
<evidence type="ECO:0000313" key="1">
    <source>
        <dbReference type="EMBL" id="KKL95802.1"/>
    </source>
</evidence>
<sequence>MSRKNRTIFLYNWQLEEIDKRYGNRCQFFREAITEQLERDNNKLIPGKKVITISLEKETVKAVIKMCEEEKLISFSEYARTAATNKIENLDRIVKFTKRENRNPDKVYIPLGGDDYLTYKVLRKA</sequence>
<name>A0A0F9J9P6_9ZZZZ</name>
<gene>
    <name evidence="1" type="ORF">LCGC14_1850920</name>
</gene>
<dbReference type="AlphaFoldDB" id="A0A0F9J9P6"/>
<dbReference type="EMBL" id="LAZR01018592">
    <property type="protein sequence ID" value="KKL95802.1"/>
    <property type="molecule type" value="Genomic_DNA"/>
</dbReference>
<organism evidence="1">
    <name type="scientific">marine sediment metagenome</name>
    <dbReference type="NCBI Taxonomy" id="412755"/>
    <lineage>
        <taxon>unclassified sequences</taxon>
        <taxon>metagenomes</taxon>
        <taxon>ecological metagenomes</taxon>
    </lineage>
</organism>
<proteinExistence type="predicted"/>
<reference evidence="1" key="1">
    <citation type="journal article" date="2015" name="Nature">
        <title>Complex archaea that bridge the gap between prokaryotes and eukaryotes.</title>
        <authorList>
            <person name="Spang A."/>
            <person name="Saw J.H."/>
            <person name="Jorgensen S.L."/>
            <person name="Zaremba-Niedzwiedzka K."/>
            <person name="Martijn J."/>
            <person name="Lind A.E."/>
            <person name="van Eijk R."/>
            <person name="Schleper C."/>
            <person name="Guy L."/>
            <person name="Ettema T.J."/>
        </authorList>
    </citation>
    <scope>NUCLEOTIDE SEQUENCE</scope>
</reference>